<organism evidence="1 2">
    <name type="scientific">Morus notabilis</name>
    <dbReference type="NCBI Taxonomy" id="981085"/>
    <lineage>
        <taxon>Eukaryota</taxon>
        <taxon>Viridiplantae</taxon>
        <taxon>Streptophyta</taxon>
        <taxon>Embryophyta</taxon>
        <taxon>Tracheophyta</taxon>
        <taxon>Spermatophyta</taxon>
        <taxon>Magnoliopsida</taxon>
        <taxon>eudicotyledons</taxon>
        <taxon>Gunneridae</taxon>
        <taxon>Pentapetalae</taxon>
        <taxon>rosids</taxon>
        <taxon>fabids</taxon>
        <taxon>Rosales</taxon>
        <taxon>Moraceae</taxon>
        <taxon>Moreae</taxon>
        <taxon>Morus</taxon>
    </lineage>
</organism>
<dbReference type="Proteomes" id="UP000030645">
    <property type="component" value="Unassembled WGS sequence"/>
</dbReference>
<reference evidence="2" key="1">
    <citation type="submission" date="2013-01" db="EMBL/GenBank/DDBJ databases">
        <title>Draft Genome Sequence of a Mulberry Tree, Morus notabilis C.K. Schneid.</title>
        <authorList>
            <person name="He N."/>
            <person name="Zhao S."/>
        </authorList>
    </citation>
    <scope>NUCLEOTIDE SEQUENCE</scope>
</reference>
<evidence type="ECO:0000313" key="2">
    <source>
        <dbReference type="Proteomes" id="UP000030645"/>
    </source>
</evidence>
<evidence type="ECO:0000313" key="1">
    <source>
        <dbReference type="EMBL" id="EXB31784.1"/>
    </source>
</evidence>
<dbReference type="AlphaFoldDB" id="W9QES9"/>
<keyword evidence="2" id="KW-1185">Reference proteome</keyword>
<proteinExistence type="predicted"/>
<gene>
    <name evidence="1" type="ORF">L484_001820</name>
</gene>
<protein>
    <submittedName>
        <fullName evidence="1">Uncharacterized protein</fullName>
    </submittedName>
</protein>
<accession>W9QES9</accession>
<name>W9QES9_9ROSA</name>
<dbReference type="EMBL" id="KE343511">
    <property type="protein sequence ID" value="EXB31784.1"/>
    <property type="molecule type" value="Genomic_DNA"/>
</dbReference>
<sequence length="86" mass="8854">MELAVAAGRGNVGVGAAARGVAAATGVRAAVGGHVEVRAAAVAGEFEREAPDRLCRSINTPFDGLRRQLSDQGDSIYFELVGEVSR</sequence>